<organism evidence="2 3">
    <name type="scientific">Aspergillus granulosus</name>
    <dbReference type="NCBI Taxonomy" id="176169"/>
    <lineage>
        <taxon>Eukaryota</taxon>
        <taxon>Fungi</taxon>
        <taxon>Dikarya</taxon>
        <taxon>Ascomycota</taxon>
        <taxon>Pezizomycotina</taxon>
        <taxon>Eurotiomycetes</taxon>
        <taxon>Eurotiomycetidae</taxon>
        <taxon>Eurotiales</taxon>
        <taxon>Aspergillaceae</taxon>
        <taxon>Aspergillus</taxon>
        <taxon>Aspergillus subgen. Nidulantes</taxon>
    </lineage>
</organism>
<dbReference type="Proteomes" id="UP001610334">
    <property type="component" value="Unassembled WGS sequence"/>
</dbReference>
<keyword evidence="3" id="KW-1185">Reference proteome</keyword>
<sequence length="735" mass="84064">MVTIPFRRREDLDELFNGDDSMDSGFNRAIANRPKVQHLSQKYTTHRNAAEPTSGWGKHIIQRVKEPQRQEIPPEFTTAQTILTPDNSKDATIHFDMDVADDVGALLEEFSRLKKLGHFQAASLYFDEHLRAFTDIVPVTIEYADMLIEQGVYQQLDDFLQLHRDILNQDIWADGKWMDERRYKYLYQANLQLIDAFASMHLTTDMEKPYKKVQNIARYMRLLSEGHPAPTSLDSAEVQVFRYALKIMSRIEKETDIIPEREFNYWANCDHLYTPLIMGGQVWDARDLICALIESEGAKNVWNILFQTDINSSNAFSRLIADWNMGQYDESTYLAILDILVHVSGALSSFTIAAPTREDLSTADRCLDYARSVAICLKENNPELKHCRPYLSWVLAETQLRRKRHPADSDLGTHLSTYPGLTVRMNTLPIYLPITSENPTWFPSSRHPGVALTPDDQLLEAVVETAQAREDYATEVACIAELTYRFAGGQDVWAQRFSRMQELQLTRQHDILGYQHTCLTRFLTTVDDQDRRALLSDIKATKGHSSQKGHSPVFLTGWCLRVMGNALALHTGGLTAHALSTADVDPWLVDLPTYVKDQLSHRGLEQAFALDLYSADHFRPRERRRAQSRDRWPEYRTKVLAPRRTVSYDRIRPEETVIRRDLSTRKLSAKSSEHTAIVPENNSSSKTDDENPSSALVPVSPVLTRPERVERPDDLQMNPPTRRSTVEAVVDSESE</sequence>
<proteinExistence type="predicted"/>
<feature type="region of interest" description="Disordered" evidence="1">
    <location>
        <begin position="665"/>
        <end position="735"/>
    </location>
</feature>
<name>A0ABR4HAF7_9EURO</name>
<gene>
    <name evidence="2" type="ORF">BJX63DRAFT_432846</name>
</gene>
<feature type="compositionally biased region" description="Basic and acidic residues" evidence="1">
    <location>
        <begin position="705"/>
        <end position="714"/>
    </location>
</feature>
<dbReference type="EMBL" id="JBFXLT010000050">
    <property type="protein sequence ID" value="KAL2812219.1"/>
    <property type="molecule type" value="Genomic_DNA"/>
</dbReference>
<accession>A0ABR4HAF7</accession>
<evidence type="ECO:0000313" key="3">
    <source>
        <dbReference type="Proteomes" id="UP001610334"/>
    </source>
</evidence>
<protein>
    <submittedName>
        <fullName evidence="2">Uncharacterized protein</fullName>
    </submittedName>
</protein>
<evidence type="ECO:0000256" key="1">
    <source>
        <dbReference type="SAM" id="MobiDB-lite"/>
    </source>
</evidence>
<reference evidence="2 3" key="1">
    <citation type="submission" date="2024-07" db="EMBL/GenBank/DDBJ databases">
        <title>Section-level genome sequencing and comparative genomics of Aspergillus sections Usti and Cavernicolus.</title>
        <authorList>
            <consortium name="Lawrence Berkeley National Laboratory"/>
            <person name="Nybo J.L."/>
            <person name="Vesth T.C."/>
            <person name="Theobald S."/>
            <person name="Frisvad J.C."/>
            <person name="Larsen T.O."/>
            <person name="Kjaerboelling I."/>
            <person name="Rothschild-Mancinelli K."/>
            <person name="Lyhne E.K."/>
            <person name="Kogle M.E."/>
            <person name="Barry K."/>
            <person name="Clum A."/>
            <person name="Na H."/>
            <person name="Ledsgaard L."/>
            <person name="Lin J."/>
            <person name="Lipzen A."/>
            <person name="Kuo A."/>
            <person name="Riley R."/>
            <person name="Mondo S."/>
            <person name="Labutti K."/>
            <person name="Haridas S."/>
            <person name="Pangalinan J."/>
            <person name="Salamov A.A."/>
            <person name="Simmons B.A."/>
            <person name="Magnuson J.K."/>
            <person name="Chen J."/>
            <person name="Drula E."/>
            <person name="Henrissat B."/>
            <person name="Wiebenga A."/>
            <person name="Lubbers R.J."/>
            <person name="Gomes A.C."/>
            <person name="Makela M.R."/>
            <person name="Stajich J."/>
            <person name="Grigoriev I.V."/>
            <person name="Mortensen U.H."/>
            <person name="De Vries R.P."/>
            <person name="Baker S.E."/>
            <person name="Andersen M.R."/>
        </authorList>
    </citation>
    <scope>NUCLEOTIDE SEQUENCE [LARGE SCALE GENOMIC DNA]</scope>
    <source>
        <strain evidence="2 3">CBS 588.65</strain>
    </source>
</reference>
<comment type="caution">
    <text evidence="2">The sequence shown here is derived from an EMBL/GenBank/DDBJ whole genome shotgun (WGS) entry which is preliminary data.</text>
</comment>
<evidence type="ECO:0000313" key="2">
    <source>
        <dbReference type="EMBL" id="KAL2812219.1"/>
    </source>
</evidence>